<accession>A0A427AL64</accession>
<feature type="transmembrane region" description="Helical" evidence="2">
    <location>
        <begin position="52"/>
        <end position="72"/>
    </location>
</feature>
<dbReference type="EMBL" id="AMZH03002067">
    <property type="protein sequence ID" value="RRT76892.1"/>
    <property type="molecule type" value="Genomic_DNA"/>
</dbReference>
<keyword evidence="2" id="KW-0472">Membrane</keyword>
<comment type="caution">
    <text evidence="3">The sequence shown here is derived from an EMBL/GenBank/DDBJ whole genome shotgun (WGS) entry which is preliminary data.</text>
</comment>
<name>A0A427AL64_ENSVE</name>
<feature type="region of interest" description="Disordered" evidence="1">
    <location>
        <begin position="1"/>
        <end position="46"/>
    </location>
</feature>
<dbReference type="Proteomes" id="UP000287651">
    <property type="component" value="Unassembled WGS sequence"/>
</dbReference>
<protein>
    <submittedName>
        <fullName evidence="3">Uncharacterized protein</fullName>
    </submittedName>
</protein>
<proteinExistence type="predicted"/>
<evidence type="ECO:0000313" key="3">
    <source>
        <dbReference type="EMBL" id="RRT76892.1"/>
    </source>
</evidence>
<keyword evidence="2" id="KW-1133">Transmembrane helix</keyword>
<organism evidence="3 4">
    <name type="scientific">Ensete ventricosum</name>
    <name type="common">Abyssinian banana</name>
    <name type="synonym">Musa ensete</name>
    <dbReference type="NCBI Taxonomy" id="4639"/>
    <lineage>
        <taxon>Eukaryota</taxon>
        <taxon>Viridiplantae</taxon>
        <taxon>Streptophyta</taxon>
        <taxon>Embryophyta</taxon>
        <taxon>Tracheophyta</taxon>
        <taxon>Spermatophyta</taxon>
        <taxon>Magnoliopsida</taxon>
        <taxon>Liliopsida</taxon>
        <taxon>Zingiberales</taxon>
        <taxon>Musaceae</taxon>
        <taxon>Ensete</taxon>
    </lineage>
</organism>
<feature type="compositionally biased region" description="Basic residues" evidence="1">
    <location>
        <begin position="1"/>
        <end position="12"/>
    </location>
</feature>
<feature type="region of interest" description="Disordered" evidence="1">
    <location>
        <begin position="208"/>
        <end position="235"/>
    </location>
</feature>
<sequence>MRGRGRRGRRRGRPLDRALQTPKRSRSSRRDSSSRKNQGEEGEKEGTMREEAVVVVVVFGCAVGGLPASLIAERQGGADRPSQSTPELVRDVLDHDSGSLVRFRVGVFVELQRYAKLIVLLADLSVATALSCTRATNQSFLFPRLKILSLGAVSNCRKWWCWWRRSVVWLLDSFFWDSPTGKMIRGEEWPYGKGRRSIGSKYLVKGGSGGGGGRGGGNEAEYSNGGALGFSIERG</sequence>
<dbReference type="AlphaFoldDB" id="A0A427AL64"/>
<feature type="compositionally biased region" description="Basic and acidic residues" evidence="1">
    <location>
        <begin position="28"/>
        <end position="46"/>
    </location>
</feature>
<gene>
    <name evidence="3" type="ORF">B296_00010860</name>
</gene>
<keyword evidence="2" id="KW-0812">Transmembrane</keyword>
<evidence type="ECO:0000256" key="2">
    <source>
        <dbReference type="SAM" id="Phobius"/>
    </source>
</evidence>
<evidence type="ECO:0000313" key="4">
    <source>
        <dbReference type="Proteomes" id="UP000287651"/>
    </source>
</evidence>
<reference evidence="3 4" key="1">
    <citation type="journal article" date="2014" name="Agronomy (Basel)">
        <title>A Draft Genome Sequence for Ensete ventricosum, the Drought-Tolerant Tree Against Hunger.</title>
        <authorList>
            <person name="Harrison J."/>
            <person name="Moore K.A."/>
            <person name="Paszkiewicz K."/>
            <person name="Jones T."/>
            <person name="Grant M."/>
            <person name="Ambacheew D."/>
            <person name="Muzemil S."/>
            <person name="Studholme D.J."/>
        </authorList>
    </citation>
    <scope>NUCLEOTIDE SEQUENCE [LARGE SCALE GENOMIC DNA]</scope>
</reference>
<feature type="compositionally biased region" description="Gly residues" evidence="1">
    <location>
        <begin position="208"/>
        <end position="218"/>
    </location>
</feature>
<evidence type="ECO:0000256" key="1">
    <source>
        <dbReference type="SAM" id="MobiDB-lite"/>
    </source>
</evidence>